<dbReference type="SMART" id="SM00248">
    <property type="entry name" value="ANK"/>
    <property type="match status" value="2"/>
</dbReference>
<dbReference type="OrthoDB" id="54411at2"/>
<dbReference type="SUPFAM" id="SSF48403">
    <property type="entry name" value="Ankyrin repeat"/>
    <property type="match status" value="1"/>
</dbReference>
<dbReference type="InterPro" id="IPR002110">
    <property type="entry name" value="Ankyrin_rpt"/>
</dbReference>
<dbReference type="Proteomes" id="UP000241762">
    <property type="component" value="Chromosome"/>
</dbReference>
<name>A0A2P1P8B6_9RICK</name>
<dbReference type="AlphaFoldDB" id="A0A2P1P8B6"/>
<evidence type="ECO:0000256" key="1">
    <source>
        <dbReference type="PROSITE-ProRule" id="PRU00023"/>
    </source>
</evidence>
<dbReference type="PROSITE" id="PS50297">
    <property type="entry name" value="ANK_REP_REGION"/>
    <property type="match status" value="1"/>
</dbReference>
<keyword evidence="3" id="KW-1185">Reference proteome</keyword>
<dbReference type="EMBL" id="CP027845">
    <property type="protein sequence ID" value="AVP87518.1"/>
    <property type="molecule type" value="Genomic_DNA"/>
</dbReference>
<proteinExistence type="predicted"/>
<feature type="repeat" description="ANK" evidence="1">
    <location>
        <begin position="225"/>
        <end position="257"/>
    </location>
</feature>
<dbReference type="RefSeq" id="WP_158706836.1">
    <property type="nucleotide sequence ID" value="NZ_CP027845.1"/>
</dbReference>
<evidence type="ECO:0000313" key="3">
    <source>
        <dbReference type="Proteomes" id="UP000241762"/>
    </source>
</evidence>
<dbReference type="Gene3D" id="1.25.40.20">
    <property type="entry name" value="Ankyrin repeat-containing domain"/>
    <property type="match status" value="1"/>
</dbReference>
<dbReference type="InterPro" id="IPR036770">
    <property type="entry name" value="Ankyrin_rpt-contain_sf"/>
</dbReference>
<protein>
    <submittedName>
        <fullName evidence="2">Uncharacterized protein</fullName>
    </submittedName>
</protein>
<keyword evidence="1" id="KW-0040">ANK repeat</keyword>
<dbReference type="PROSITE" id="PS50088">
    <property type="entry name" value="ANK_REPEAT"/>
    <property type="match status" value="1"/>
</dbReference>
<evidence type="ECO:0000313" key="2">
    <source>
        <dbReference type="EMBL" id="AVP87518.1"/>
    </source>
</evidence>
<organism evidence="2 3">
    <name type="scientific">Candidatus Phycorickettsia trachydisci</name>
    <dbReference type="NCBI Taxonomy" id="2115978"/>
    <lineage>
        <taxon>Bacteria</taxon>
        <taxon>Pseudomonadati</taxon>
        <taxon>Pseudomonadota</taxon>
        <taxon>Alphaproteobacteria</taxon>
        <taxon>Rickettsiales</taxon>
        <taxon>Rickettsiaceae</taxon>
        <taxon>Candidatus Phycorickettsia</taxon>
    </lineage>
</organism>
<reference evidence="2 3" key="1">
    <citation type="submission" date="2018-03" db="EMBL/GenBank/DDBJ databases">
        <title>A gene transfer event suggests a long-term partnership between eustigmatophyte algae and a novel lineage of endosymbiotic bacteria.</title>
        <authorList>
            <person name="Yurchenko T."/>
            <person name="Sevcikova T."/>
            <person name="Pribyl P."/>
            <person name="El Karkouri K."/>
            <person name="Klimes V."/>
            <person name="Amaral R."/>
            <person name="Zbrankova V."/>
            <person name="Kim E."/>
            <person name="Raoult D."/>
            <person name="Santos L.M.A."/>
            <person name="Elias M."/>
        </authorList>
    </citation>
    <scope>NUCLEOTIDE SEQUENCE [LARGE SCALE GENOMIC DNA]</scope>
    <source>
        <strain evidence="2">CCALA 838</strain>
    </source>
</reference>
<sequence>MKNKLKYYTSEGARMAALFVRAHKYRLSSQEYANRLNLAVVDEDAELISSMIKMRVLSYNFDRAIKHFYIASTFFTIKHASSRVLHPDEQDTIKHFLYLVSFAAPLLFEWSKGLTKSGQFGPAGLLELIAIGIISYHFQFVTGVRDVEATDLVVGPFIGMCIKEMCIIAACFLSQDKNQYCHLGKDKKIYQKALLDSINNRSIDVVKVLISELPHAILEDIVDQNGLSPLQIAVKHNNPKIFNLLVEHGFGIEFNTFSKLFDCIEMADFITPNLYNLLFLKISGTKNKFNEIKAFLNNPEFKDNLISSVPTIMNNDDILDLIMDIKGTGFMRDDELLYHAFVYGNYSAIRKLVKYCSDLNSVFLESSLERAKDDQKKSTNFIKIAVIFICNQITIDVDLFRKNLIDIDQILGIMSEGGGSDKMKEKFILNKLELLCGIANLLIAEVAIKLIEDIKDGVTGKSVTLPEEYNIKLQRFANENITKIDFSEIKKVLKNPLTKEFWQVHEILKNSLHTLYKLKSIIKHQEKWAQDLLESIEVIEEALGLFSLHYLSKTSYDESIGENDKIAHQIFGFLTSQEIGILANTCQHPENVMEPSHLLVQNKLCNMIGYDSTVESELNTLIGVTAGH</sequence>
<dbReference type="KEGG" id="ptc:phytr_5750"/>
<accession>A0A2P1P8B6</accession>
<dbReference type="Pfam" id="PF12796">
    <property type="entry name" value="Ank_2"/>
    <property type="match status" value="1"/>
</dbReference>
<gene>
    <name evidence="2" type="ORF">phytr_5750</name>
</gene>